<reference evidence="2 3" key="1">
    <citation type="journal article" date="2019" name="Emerg. Microbes Infect.">
        <title>Comprehensive subspecies identification of 175 nontuberculous mycobacteria species based on 7547 genomic profiles.</title>
        <authorList>
            <person name="Matsumoto Y."/>
            <person name="Kinjo T."/>
            <person name="Motooka D."/>
            <person name="Nabeya D."/>
            <person name="Jung N."/>
            <person name="Uechi K."/>
            <person name="Horii T."/>
            <person name="Iida T."/>
            <person name="Fujita J."/>
            <person name="Nakamura S."/>
        </authorList>
    </citation>
    <scope>NUCLEOTIDE SEQUENCE [LARGE SCALE GENOMIC DNA]</scope>
    <source>
        <strain evidence="2 3">JCM 6396</strain>
    </source>
</reference>
<proteinExistence type="predicted"/>
<dbReference type="SUPFAM" id="SSF75169">
    <property type="entry name" value="DsrEFH-like"/>
    <property type="match status" value="1"/>
</dbReference>
<gene>
    <name evidence="2" type="ORF">MDUV_17620</name>
</gene>
<evidence type="ECO:0008006" key="4">
    <source>
        <dbReference type="Google" id="ProtNLM"/>
    </source>
</evidence>
<protein>
    <recommendedName>
        <fullName evidence="4">Peroxiredoxin</fullName>
    </recommendedName>
</protein>
<feature type="signal peptide" evidence="1">
    <location>
        <begin position="1"/>
        <end position="20"/>
    </location>
</feature>
<name>A0A7I7K0L2_9MYCO</name>
<sequence length="141" mass="14829">MLICVITGVAMVVAAPVAPAQPGVRDGVFIHISRGTEDPHRVLMALNMATMMSESRDVAVYFDINGVTAVLADAPDLTYAQFPSSKTQIATLLGRGVPLMACPGCLTAAGKSAADLAPGIQLADKEKFFSFTNGRILTLDY</sequence>
<dbReference type="AlphaFoldDB" id="A0A7I7K0L2"/>
<feature type="chain" id="PRO_5029876174" description="Peroxiredoxin" evidence="1">
    <location>
        <begin position="21"/>
        <end position="141"/>
    </location>
</feature>
<dbReference type="KEGG" id="mdu:MDUV_17620"/>
<evidence type="ECO:0000256" key="1">
    <source>
        <dbReference type="SAM" id="SignalP"/>
    </source>
</evidence>
<dbReference type="Proteomes" id="UP000467006">
    <property type="component" value="Chromosome"/>
</dbReference>
<keyword evidence="1" id="KW-0732">Signal</keyword>
<organism evidence="2 3">
    <name type="scientific">Mycolicibacterium duvalii</name>
    <dbReference type="NCBI Taxonomy" id="39688"/>
    <lineage>
        <taxon>Bacteria</taxon>
        <taxon>Bacillati</taxon>
        <taxon>Actinomycetota</taxon>
        <taxon>Actinomycetes</taxon>
        <taxon>Mycobacteriales</taxon>
        <taxon>Mycobacteriaceae</taxon>
        <taxon>Mycolicibacterium</taxon>
    </lineage>
</organism>
<accession>A0A7I7K0L2</accession>
<dbReference type="InterPro" id="IPR027396">
    <property type="entry name" value="DsrEFH-like"/>
</dbReference>
<dbReference type="Gene3D" id="3.40.1260.10">
    <property type="entry name" value="DsrEFH-like"/>
    <property type="match status" value="1"/>
</dbReference>
<dbReference type="EMBL" id="AP022563">
    <property type="protein sequence ID" value="BBX16902.1"/>
    <property type="molecule type" value="Genomic_DNA"/>
</dbReference>
<evidence type="ECO:0000313" key="3">
    <source>
        <dbReference type="Proteomes" id="UP000467006"/>
    </source>
</evidence>
<evidence type="ECO:0000313" key="2">
    <source>
        <dbReference type="EMBL" id="BBX16902.1"/>
    </source>
</evidence>
<keyword evidence="3" id="KW-1185">Reference proteome</keyword>